<evidence type="ECO:0000256" key="2">
    <source>
        <dbReference type="SAM" id="Phobius"/>
    </source>
</evidence>
<keyword evidence="2" id="KW-1133">Transmembrane helix</keyword>
<sequence length="363" mass="38914">MRLTIRGWTVVAVLAASVAMAWQYGPRALNAVVTPLLVVLVAGLITTYRVDRPEITRAPVPDGSVGDHRTVEIALESDTTVSATVRETVGDGLSVSNGLDTATADGDDTDHDLVLETILEGDDQFSYELQLTERGEARVGPLSITVSDVFGLVERRFTDDQETSVLVYPRVHELQGAAGTDLRAFVETIDGRDRTEFDHLREYQHGDDLRDVNWNVAAKRPDADLVVTEYATAEEHGSVTVAADCPSGWADDLATAVASVTTHLLETDVSVGVSVPGSDYAPGTGRQHRRDLLAAFAVLEAGELEAEQRQAADILVRADAEGTRIVVDGRTVPFDRLTGDVASGRLAESTRGRPDGDEPGVAT</sequence>
<keyword evidence="2" id="KW-0812">Transmembrane</keyword>
<evidence type="ECO:0000313" key="3">
    <source>
        <dbReference type="EMBL" id="SIR98713.1"/>
    </source>
</evidence>
<evidence type="ECO:0000313" key="4">
    <source>
        <dbReference type="Proteomes" id="UP000185936"/>
    </source>
</evidence>
<evidence type="ECO:0000256" key="1">
    <source>
        <dbReference type="SAM" id="MobiDB-lite"/>
    </source>
</evidence>
<dbReference type="PANTHER" id="PTHR34351">
    <property type="entry name" value="SLR1927 PROTEIN-RELATED"/>
    <property type="match status" value="1"/>
</dbReference>
<dbReference type="Proteomes" id="UP000185936">
    <property type="component" value="Unassembled WGS sequence"/>
</dbReference>
<gene>
    <name evidence="3" type="ORF">SAMN05421752_106246</name>
</gene>
<protein>
    <submittedName>
        <fullName evidence="3">Uncharacterized conserved protein, DUF58 family, contains vWF domain</fullName>
    </submittedName>
</protein>
<organism evidence="3 4">
    <name type="scientific">Natronorubrum thiooxidans</name>
    <dbReference type="NCBI Taxonomy" id="308853"/>
    <lineage>
        <taxon>Archaea</taxon>
        <taxon>Methanobacteriati</taxon>
        <taxon>Methanobacteriota</taxon>
        <taxon>Stenosarchaea group</taxon>
        <taxon>Halobacteria</taxon>
        <taxon>Halobacteriales</taxon>
        <taxon>Natrialbaceae</taxon>
        <taxon>Natronorubrum</taxon>
    </lineage>
</organism>
<reference evidence="4" key="1">
    <citation type="submission" date="2017-01" db="EMBL/GenBank/DDBJ databases">
        <authorList>
            <person name="Varghese N."/>
            <person name="Submissions S."/>
        </authorList>
    </citation>
    <scope>NUCLEOTIDE SEQUENCE [LARGE SCALE GENOMIC DNA]</scope>
    <source>
        <strain evidence="4">type strain: HArc-</strain>
    </source>
</reference>
<keyword evidence="4" id="KW-1185">Reference proteome</keyword>
<dbReference type="RefSeq" id="WP_076609175.1">
    <property type="nucleotide sequence ID" value="NZ_FTNR01000006.1"/>
</dbReference>
<proteinExistence type="predicted"/>
<feature type="region of interest" description="Disordered" evidence="1">
    <location>
        <begin position="343"/>
        <end position="363"/>
    </location>
</feature>
<accession>A0A1N7FEH6</accession>
<dbReference type="EMBL" id="FTNR01000006">
    <property type="protein sequence ID" value="SIR98713.1"/>
    <property type="molecule type" value="Genomic_DNA"/>
</dbReference>
<keyword evidence="2" id="KW-0472">Membrane</keyword>
<dbReference type="AlphaFoldDB" id="A0A1N7FEH6"/>
<dbReference type="STRING" id="308853.SAMN05421752_106246"/>
<name>A0A1N7FEH6_9EURY</name>
<dbReference type="OrthoDB" id="313155at2157"/>
<feature type="transmembrane region" description="Helical" evidence="2">
    <location>
        <begin position="31"/>
        <end position="50"/>
    </location>
</feature>